<dbReference type="InterPro" id="IPR008030">
    <property type="entry name" value="NmrA-like"/>
</dbReference>
<evidence type="ECO:0000313" key="5">
    <source>
        <dbReference type="EMBL" id="AQV04233.1"/>
    </source>
</evidence>
<dbReference type="InterPro" id="IPR051609">
    <property type="entry name" value="NmrA/Isoflavone_reductase-like"/>
</dbReference>
<evidence type="ECO:0000256" key="2">
    <source>
        <dbReference type="ARBA" id="ARBA00022857"/>
    </source>
</evidence>
<keyword evidence="3" id="KW-0560">Oxidoreductase</keyword>
<dbReference type="Pfam" id="PF05368">
    <property type="entry name" value="NmrA"/>
    <property type="match status" value="1"/>
</dbReference>
<evidence type="ECO:0000259" key="4">
    <source>
        <dbReference type="Pfam" id="PF05368"/>
    </source>
</evidence>
<dbReference type="PANTHER" id="PTHR47706">
    <property type="entry name" value="NMRA-LIKE FAMILY PROTEIN"/>
    <property type="match status" value="1"/>
</dbReference>
<comment type="similarity">
    <text evidence="1">Belongs to the NmrA-type oxidoreductase family. Isoflavone reductase subfamily.</text>
</comment>
<keyword evidence="2" id="KW-0521">NADP</keyword>
<gene>
    <name evidence="5" type="primary">swnN</name>
</gene>
<dbReference type="PANTHER" id="PTHR47706:SF4">
    <property type="entry name" value="NMRA-LIKE DOMAIN-CONTAINING PROTEIN"/>
    <property type="match status" value="1"/>
</dbReference>
<dbReference type="Gene3D" id="3.40.50.720">
    <property type="entry name" value="NAD(P)-binding Rossmann-like Domain"/>
    <property type="match status" value="1"/>
</dbReference>
<dbReference type="AlphaFoldDB" id="A0A2Z2EZJ8"/>
<dbReference type="Gene3D" id="3.90.25.10">
    <property type="entry name" value="UDP-galactose 4-epimerase, domain 1"/>
    <property type="match status" value="1"/>
</dbReference>
<proteinExistence type="inferred from homology"/>
<dbReference type="SUPFAM" id="SSF51735">
    <property type="entry name" value="NAD(P)-binding Rossmann-fold domains"/>
    <property type="match status" value="1"/>
</dbReference>
<evidence type="ECO:0000256" key="1">
    <source>
        <dbReference type="ARBA" id="ARBA00005725"/>
    </source>
</evidence>
<protein>
    <submittedName>
        <fullName evidence="5">SwnN</fullName>
    </submittedName>
</protein>
<name>A0A2Z2EZJ8_9PEZI</name>
<sequence>MVVVAVAGGTGGVGRTVLDAIAESGKHSAIVLSRTAADVPTSNKFKRFAVNYDDIEQIKHILQENNVEVVVSALLLVDEVVAQSQINLIRAAAQSGSVTKFIPSEYYIDFHAPIPGSDLFTNYQLGAEEELLRHPQLTWTLIRVGIFLDHLTMPHNPKQTYISPYWVFVDIDHEKCVFPGDGSQPLVLTHSTDLAAYIERLVGLPAKDWPRESLIASNKLQVRDLASIAKKITGKEFQVTYDSVEAIHKGLITPLPSNQAVFSDRAKGDLFHQVELQVMLSMLSHAHDLPGKNLAEIFPDVQTTNIEDFFKEGWALKQSQGSE</sequence>
<feature type="domain" description="NmrA-like" evidence="4">
    <location>
        <begin position="4"/>
        <end position="257"/>
    </location>
</feature>
<organism evidence="5">
    <name type="scientific">Slafractonia leguminicola</name>
    <dbReference type="NCBI Taxonomy" id="1541393"/>
    <lineage>
        <taxon>Eukaryota</taxon>
        <taxon>Fungi</taxon>
        <taxon>Dikarya</taxon>
        <taxon>Ascomycota</taxon>
        <taxon>Pezizomycotina</taxon>
        <taxon>Pezizomycotina incertae sedis</taxon>
        <taxon>Slafractonia</taxon>
    </lineage>
</organism>
<accession>A0A2Z2EZJ8</accession>
<reference evidence="5" key="1">
    <citation type="journal article" date="2017" name="G3 (Bethesda)">
        <title>Swainsonine biosynthesis genes in diverse symbiotic and pathogenic fungi.</title>
        <authorList>
            <person name="Cook D."/>
            <person name="Donzelli B.G."/>
            <person name="Creamer R."/>
            <person name="Baucom D.L."/>
            <person name="Gardner D.R."/>
            <person name="Pan J."/>
            <person name="Moore N."/>
            <person name="Jaromczyk J.W."/>
            <person name="Schardl C.L."/>
        </authorList>
    </citation>
    <scope>NUCLEOTIDE SEQUENCE</scope>
</reference>
<evidence type="ECO:0000256" key="3">
    <source>
        <dbReference type="ARBA" id="ARBA00023002"/>
    </source>
</evidence>
<dbReference type="InterPro" id="IPR036291">
    <property type="entry name" value="NAD(P)-bd_dom_sf"/>
</dbReference>
<dbReference type="GO" id="GO:0016491">
    <property type="term" value="F:oxidoreductase activity"/>
    <property type="evidence" value="ECO:0007669"/>
    <property type="project" value="UniProtKB-KW"/>
</dbReference>
<dbReference type="EMBL" id="KY365744">
    <property type="protein sequence ID" value="AQV04233.1"/>
    <property type="molecule type" value="Genomic_DNA"/>
</dbReference>